<evidence type="ECO:0000313" key="2">
    <source>
        <dbReference type="EMBL" id="EFA22143.1"/>
    </source>
</evidence>
<feature type="transmembrane region" description="Helical" evidence="1">
    <location>
        <begin position="21"/>
        <end position="41"/>
    </location>
</feature>
<dbReference type="RefSeq" id="WP_006295824.1">
    <property type="nucleotide sequence ID" value="NZ_ABXB03000006.1"/>
</dbReference>
<evidence type="ECO:0000313" key="3">
    <source>
        <dbReference type="EMBL" id="KFI57484.1"/>
    </source>
</evidence>
<dbReference type="Proteomes" id="UP000003656">
    <property type="component" value="Unassembled WGS sequence"/>
</dbReference>
<organism evidence="2 4">
    <name type="scientific">Bifidobacterium gallicum DSM 20093 = LMG 11596</name>
    <dbReference type="NCBI Taxonomy" id="561180"/>
    <lineage>
        <taxon>Bacteria</taxon>
        <taxon>Bacillati</taxon>
        <taxon>Actinomycetota</taxon>
        <taxon>Actinomycetes</taxon>
        <taxon>Bifidobacteriales</taxon>
        <taxon>Bifidobacteriaceae</taxon>
        <taxon>Bifidobacterium</taxon>
    </lineage>
</organism>
<dbReference type="STRING" id="561180.BIFGAL_04340"/>
<accession>D1NWT4</accession>
<evidence type="ECO:0000313" key="4">
    <source>
        <dbReference type="Proteomes" id="UP000003656"/>
    </source>
</evidence>
<name>D1NWT4_9BIFI</name>
<proteinExistence type="predicted"/>
<dbReference type="eggNOG" id="ENOG5032YJZ">
    <property type="taxonomic scope" value="Bacteria"/>
</dbReference>
<dbReference type="OrthoDB" id="3240451at2"/>
<keyword evidence="5" id="KW-1185">Reference proteome</keyword>
<reference evidence="2 4" key="1">
    <citation type="submission" date="2009-11" db="EMBL/GenBank/DDBJ databases">
        <authorList>
            <person name="Weinstock G."/>
            <person name="Sodergren E."/>
            <person name="Clifton S."/>
            <person name="Fulton L."/>
            <person name="Fulton B."/>
            <person name="Courtney L."/>
            <person name="Fronick C."/>
            <person name="Harrison M."/>
            <person name="Strong C."/>
            <person name="Farmer C."/>
            <person name="Delahaunty K."/>
            <person name="Markovic C."/>
            <person name="Hall O."/>
            <person name="Minx P."/>
            <person name="Tomlinson C."/>
            <person name="Mitreva M."/>
            <person name="Nelson J."/>
            <person name="Hou S."/>
            <person name="Wollam A."/>
            <person name="Pepin K.H."/>
            <person name="Johnson M."/>
            <person name="Bhonagiri V."/>
            <person name="Nash W.E."/>
            <person name="Warren W."/>
            <person name="Chinwalla A."/>
            <person name="Mardis E.R."/>
            <person name="Wilson R.K."/>
        </authorList>
    </citation>
    <scope>NUCLEOTIDE SEQUENCE [LARGE SCALE GENOMIC DNA]</scope>
    <source>
        <strain evidence="2 4">DSM 20093</strain>
    </source>
</reference>
<protein>
    <submittedName>
        <fullName evidence="3">Organic solvents resistance ABC transporter permease</fullName>
    </submittedName>
</protein>
<dbReference type="InterPro" id="IPR043777">
    <property type="entry name" value="DUF5719"/>
</dbReference>
<evidence type="ECO:0000256" key="1">
    <source>
        <dbReference type="SAM" id="Phobius"/>
    </source>
</evidence>
<gene>
    <name evidence="3" type="ORF">BGLCM_1428</name>
    <name evidence="2" type="ORF">BIFGAL_04340</name>
</gene>
<dbReference type="Pfam" id="PF18986">
    <property type="entry name" value="DUF5719"/>
    <property type="match status" value="1"/>
</dbReference>
<reference evidence="3 5" key="2">
    <citation type="submission" date="2014-03" db="EMBL/GenBank/DDBJ databases">
        <title>Genomics of Bifidobacteria.</title>
        <authorList>
            <person name="Ventura M."/>
            <person name="Milani C."/>
            <person name="Lugli G.A."/>
        </authorList>
    </citation>
    <scope>NUCLEOTIDE SEQUENCE [LARGE SCALE GENOMIC DNA]</scope>
    <source>
        <strain evidence="3 5">LMG 11596</strain>
    </source>
</reference>
<dbReference type="EMBL" id="ABXB03000006">
    <property type="protein sequence ID" value="EFA22143.1"/>
    <property type="molecule type" value="Genomic_DNA"/>
</dbReference>
<comment type="caution">
    <text evidence="2">The sequence shown here is derived from an EMBL/GenBank/DDBJ whole genome shotgun (WGS) entry which is preliminary data.</text>
</comment>
<evidence type="ECO:0000313" key="5">
    <source>
        <dbReference type="Proteomes" id="UP000029074"/>
    </source>
</evidence>
<keyword evidence="1" id="KW-0472">Membrane</keyword>
<keyword evidence="1" id="KW-1133">Transmembrane helix</keyword>
<dbReference type="EMBL" id="JGYW01000010">
    <property type="protein sequence ID" value="KFI57484.1"/>
    <property type="molecule type" value="Genomic_DNA"/>
</dbReference>
<dbReference type="Proteomes" id="UP000029074">
    <property type="component" value="Unassembled WGS sequence"/>
</dbReference>
<sequence length="515" mass="53254">MKPKTIESSERDANTTSGLKTVSIIASTVLVGGIIFALTMIPTNNGVIDHAPRTSSWVSEQTSARRIQAVCPAQMQLADTGSYGDTEFQSSAGNLTSRTRYAAFGSVFHSQVQALGPHQDADATVLTGQSNNGDVMVSASADQQTTPTIFETRLLSAKAGTGAAGALASYATTGDLRGVSAASCVNTALEQTFLVPSTATGHTNQLVISNPTDQPTTVTVQLWGAQSGRMASATNSTLTVQAGGTTTMNLSAAAANQDALWVDVISSDTAVACTIRMIDMDGLTPKGSDFAMPLDTAATTATIPWTNSATSIDLIARSSHAGSVKLSWITTHGLVAMHTLNLSEGKPVVWTPDDVPQHVIGISATSDVDFVIAARVNSADHDGQTDFALVNGRTPMAQSAVALPADVTANIAVANTDSQLATIRFEGMDAAGAIIGSYTVSLDGNSAATFKASELGDDVVAVLVRQADAHIAWGAALTNTQVQHADLQGIAFLPATALHVPQQTMNAARNQSIIE</sequence>
<keyword evidence="1" id="KW-0812">Transmembrane</keyword>
<dbReference type="AlphaFoldDB" id="D1NWT4"/>